<evidence type="ECO:0000313" key="2">
    <source>
        <dbReference type="EMBL" id="PIN05832.1"/>
    </source>
</evidence>
<dbReference type="Proteomes" id="UP000231279">
    <property type="component" value="Unassembled WGS sequence"/>
</dbReference>
<sequence length="100" mass="11536">MKYFIIFHLFSLTSSSSSKSKHSKTPKVHSSATRLLHTPSPMLSLKTTLLSIINHPQAAKPFLSQQKNTQHKLPSPKPFRSVPFHRFRPKKRFDTPFRPI</sequence>
<organism evidence="2 3">
    <name type="scientific">Handroanthus impetiginosus</name>
    <dbReference type="NCBI Taxonomy" id="429701"/>
    <lineage>
        <taxon>Eukaryota</taxon>
        <taxon>Viridiplantae</taxon>
        <taxon>Streptophyta</taxon>
        <taxon>Embryophyta</taxon>
        <taxon>Tracheophyta</taxon>
        <taxon>Spermatophyta</taxon>
        <taxon>Magnoliopsida</taxon>
        <taxon>eudicotyledons</taxon>
        <taxon>Gunneridae</taxon>
        <taxon>Pentapetalae</taxon>
        <taxon>asterids</taxon>
        <taxon>lamiids</taxon>
        <taxon>Lamiales</taxon>
        <taxon>Bignoniaceae</taxon>
        <taxon>Crescentiina</taxon>
        <taxon>Tabebuia alliance</taxon>
        <taxon>Handroanthus</taxon>
    </lineage>
</organism>
<keyword evidence="3" id="KW-1185">Reference proteome</keyword>
<protein>
    <submittedName>
        <fullName evidence="2">Uncharacterized protein</fullName>
    </submittedName>
</protein>
<name>A0A2G9GKU6_9LAMI</name>
<dbReference type="AlphaFoldDB" id="A0A2G9GKU6"/>
<feature type="region of interest" description="Disordered" evidence="1">
    <location>
        <begin position="14"/>
        <end position="35"/>
    </location>
</feature>
<gene>
    <name evidence="2" type="ORF">CDL12_21626</name>
</gene>
<comment type="caution">
    <text evidence="2">The sequence shown here is derived from an EMBL/GenBank/DDBJ whole genome shotgun (WGS) entry which is preliminary data.</text>
</comment>
<dbReference type="EMBL" id="NKXS01004610">
    <property type="protein sequence ID" value="PIN05832.1"/>
    <property type="molecule type" value="Genomic_DNA"/>
</dbReference>
<evidence type="ECO:0000256" key="1">
    <source>
        <dbReference type="SAM" id="MobiDB-lite"/>
    </source>
</evidence>
<reference evidence="3" key="1">
    <citation type="journal article" date="2018" name="Gigascience">
        <title>Genome assembly of the Pink Ipe (Handroanthus impetiginosus, Bignoniaceae), a highly valued, ecologically keystone Neotropical timber forest tree.</title>
        <authorList>
            <person name="Silva-Junior O.B."/>
            <person name="Grattapaglia D."/>
            <person name="Novaes E."/>
            <person name="Collevatti R.G."/>
        </authorList>
    </citation>
    <scope>NUCLEOTIDE SEQUENCE [LARGE SCALE GENOMIC DNA]</scope>
    <source>
        <strain evidence="3">cv. UFG-1</strain>
    </source>
</reference>
<feature type="region of interest" description="Disordered" evidence="1">
    <location>
        <begin position="64"/>
        <end position="85"/>
    </location>
</feature>
<evidence type="ECO:0000313" key="3">
    <source>
        <dbReference type="Proteomes" id="UP000231279"/>
    </source>
</evidence>
<proteinExistence type="predicted"/>
<accession>A0A2G9GKU6</accession>